<feature type="domain" description="TIR" evidence="9">
    <location>
        <begin position="428"/>
        <end position="572"/>
    </location>
</feature>
<feature type="compositionally biased region" description="Basic and acidic residues" evidence="7">
    <location>
        <begin position="579"/>
        <end position="595"/>
    </location>
</feature>
<dbReference type="GO" id="GO:0007165">
    <property type="term" value="P:signal transduction"/>
    <property type="evidence" value="ECO:0007669"/>
    <property type="project" value="InterPro"/>
</dbReference>
<keyword evidence="8" id="KW-0472">Membrane</keyword>
<feature type="region of interest" description="Disordered" evidence="7">
    <location>
        <begin position="579"/>
        <end position="612"/>
    </location>
</feature>
<keyword evidence="3" id="KW-0520">NAD</keyword>
<dbReference type="InterPro" id="IPR036179">
    <property type="entry name" value="Ig-like_dom_sf"/>
</dbReference>
<feature type="transmembrane region" description="Helical" evidence="8">
    <location>
        <begin position="389"/>
        <end position="414"/>
    </location>
</feature>
<comment type="similarity">
    <text evidence="1">Belongs to the interleukin-1 receptor family.</text>
</comment>
<dbReference type="EMBL" id="CADEAL010002935">
    <property type="protein sequence ID" value="CAB1442844.1"/>
    <property type="molecule type" value="Genomic_DNA"/>
</dbReference>
<evidence type="ECO:0000256" key="4">
    <source>
        <dbReference type="ARBA" id="ARBA00023157"/>
    </source>
</evidence>
<evidence type="ECO:0000256" key="6">
    <source>
        <dbReference type="ARBA" id="ARBA00023319"/>
    </source>
</evidence>
<dbReference type="InterPro" id="IPR003599">
    <property type="entry name" value="Ig_sub"/>
</dbReference>
<dbReference type="SMART" id="SM00255">
    <property type="entry name" value="TIR"/>
    <property type="match status" value="1"/>
</dbReference>
<evidence type="ECO:0000313" key="11">
    <source>
        <dbReference type="EMBL" id="CAB1442844.1"/>
    </source>
</evidence>
<dbReference type="SUPFAM" id="SSF52200">
    <property type="entry name" value="Toll/Interleukin receptor TIR domain"/>
    <property type="match status" value="1"/>
</dbReference>
<comment type="caution">
    <text evidence="11">The sequence shown here is derived from an EMBL/GenBank/DDBJ whole genome shotgun (WGS) entry which is preliminary data.</text>
</comment>
<dbReference type="Pfam" id="PF01582">
    <property type="entry name" value="TIR"/>
    <property type="match status" value="1"/>
</dbReference>
<dbReference type="AlphaFoldDB" id="A0A9N7V4T6"/>
<dbReference type="Gene3D" id="3.40.50.10140">
    <property type="entry name" value="Toll/interleukin-1 receptor homology (TIR) domain"/>
    <property type="match status" value="1"/>
</dbReference>
<keyword evidence="5" id="KW-0325">Glycoprotein</keyword>
<dbReference type="PROSITE" id="PS50835">
    <property type="entry name" value="IG_LIKE"/>
    <property type="match status" value="3"/>
</dbReference>
<keyword evidence="8" id="KW-0812">Transmembrane</keyword>
<dbReference type="InterPro" id="IPR013783">
    <property type="entry name" value="Ig-like_fold"/>
</dbReference>
<evidence type="ECO:0000256" key="1">
    <source>
        <dbReference type="ARBA" id="ARBA00009752"/>
    </source>
</evidence>
<feature type="domain" description="Ig-like" evidence="10">
    <location>
        <begin position="39"/>
        <end position="144"/>
    </location>
</feature>
<dbReference type="Proteomes" id="UP001153269">
    <property type="component" value="Unassembled WGS sequence"/>
</dbReference>
<evidence type="ECO:0000256" key="7">
    <source>
        <dbReference type="SAM" id="MobiDB-lite"/>
    </source>
</evidence>
<keyword evidence="2" id="KW-0378">Hydrolase</keyword>
<protein>
    <recommendedName>
        <fullName evidence="13">Interleukin 1 receptor accessory protein</fullName>
    </recommendedName>
</protein>
<keyword evidence="6" id="KW-0393">Immunoglobulin domain</keyword>
<keyword evidence="4" id="KW-1015">Disulfide bond</keyword>
<accession>A0A9N7V4T6</accession>
<feature type="domain" description="Ig-like" evidence="10">
    <location>
        <begin position="270"/>
        <end position="375"/>
    </location>
</feature>
<feature type="compositionally biased region" description="Polar residues" evidence="7">
    <location>
        <begin position="597"/>
        <end position="612"/>
    </location>
</feature>
<organism evidence="11 12">
    <name type="scientific">Pleuronectes platessa</name>
    <name type="common">European plaice</name>
    <dbReference type="NCBI Taxonomy" id="8262"/>
    <lineage>
        <taxon>Eukaryota</taxon>
        <taxon>Metazoa</taxon>
        <taxon>Chordata</taxon>
        <taxon>Craniata</taxon>
        <taxon>Vertebrata</taxon>
        <taxon>Euteleostomi</taxon>
        <taxon>Actinopterygii</taxon>
        <taxon>Neopterygii</taxon>
        <taxon>Teleostei</taxon>
        <taxon>Neoteleostei</taxon>
        <taxon>Acanthomorphata</taxon>
        <taxon>Carangaria</taxon>
        <taxon>Pleuronectiformes</taxon>
        <taxon>Pleuronectoidei</taxon>
        <taxon>Pleuronectidae</taxon>
        <taxon>Pleuronectes</taxon>
    </lineage>
</organism>
<dbReference type="GO" id="GO:0016787">
    <property type="term" value="F:hydrolase activity"/>
    <property type="evidence" value="ECO:0007669"/>
    <property type="project" value="UniProtKB-KW"/>
</dbReference>
<reference evidence="11" key="1">
    <citation type="submission" date="2020-03" db="EMBL/GenBank/DDBJ databases">
        <authorList>
            <person name="Weist P."/>
        </authorList>
    </citation>
    <scope>NUCLEOTIDE SEQUENCE</scope>
</reference>
<evidence type="ECO:0000256" key="5">
    <source>
        <dbReference type="ARBA" id="ARBA00023180"/>
    </source>
</evidence>
<dbReference type="Gene3D" id="2.60.40.10">
    <property type="entry name" value="Immunoglobulins"/>
    <property type="match status" value="3"/>
</dbReference>
<name>A0A9N7V4T6_PLEPL</name>
<dbReference type="PANTHER" id="PTHR11890:SF20">
    <property type="entry name" value="INTERLEUKIN-1 RECEPTOR ACCESSORY PROTEIN"/>
    <property type="match status" value="1"/>
</dbReference>
<dbReference type="SMART" id="SM00409">
    <property type="entry name" value="IG"/>
    <property type="match status" value="3"/>
</dbReference>
<evidence type="ECO:0000256" key="2">
    <source>
        <dbReference type="ARBA" id="ARBA00022801"/>
    </source>
</evidence>
<dbReference type="InterPro" id="IPR000157">
    <property type="entry name" value="TIR_dom"/>
</dbReference>
<evidence type="ECO:0000259" key="10">
    <source>
        <dbReference type="PROSITE" id="PS50835"/>
    </source>
</evidence>
<dbReference type="InterPro" id="IPR015621">
    <property type="entry name" value="IL-1_rcpt_fam"/>
</dbReference>
<dbReference type="PANTHER" id="PTHR11890">
    <property type="entry name" value="INTERLEUKIN-1 RECEPTOR FAMILY MEMBER"/>
    <property type="match status" value="1"/>
</dbReference>
<proteinExistence type="inferred from homology"/>
<dbReference type="SUPFAM" id="SSF48726">
    <property type="entry name" value="Immunoglobulin"/>
    <property type="match status" value="2"/>
</dbReference>
<dbReference type="PROSITE" id="PS50104">
    <property type="entry name" value="TIR"/>
    <property type="match status" value="1"/>
</dbReference>
<evidence type="ECO:0008006" key="13">
    <source>
        <dbReference type="Google" id="ProtNLM"/>
    </source>
</evidence>
<keyword evidence="12" id="KW-1185">Reference proteome</keyword>
<evidence type="ECO:0000256" key="3">
    <source>
        <dbReference type="ARBA" id="ARBA00023027"/>
    </source>
</evidence>
<dbReference type="InterPro" id="IPR007110">
    <property type="entry name" value="Ig-like_dom"/>
</dbReference>
<gene>
    <name evidence="11" type="ORF">PLEPLA_LOCUS30563</name>
</gene>
<evidence type="ECO:0000259" key="9">
    <source>
        <dbReference type="PROSITE" id="PS50104"/>
    </source>
</evidence>
<sequence>MKLWKLQQWISCVQSSFISTLVFLCSVAAVTQSSHLTDPMCYDWGESSEGTVSVLEGEAGWLSCPLFCHPSVYNYTSTQSAGHNLFWYRVPEGHDLEQPIPYSSRLTPGRERLWLQPAALEDRGLYICMLRNKSSCSKMAMRLKVLRPADLVQPSDCRPPVASPPSSVVIPLQEGKILDCPDLQDATKMADSDPTVTWYHVTLSGSCYQYPFWNHDREQQGSSLRFYTMIGPYRGSYFCTVTYLRKGKTLHFSRSINVTTVHPTTLPKEPSIMQPFRGRVFSVRLGMEERLQCTGLFPSLDSDWDIWWTVDGKTLDELDDPRFSKINSQVNMYNGDRTEESLLVIQDFGSEDLRRQYSCSVRNSRGAETRRAELKLEVSLPSVELGCGLGVTLVLMLLLFVLYHVFWLELLLIYRSWFGSDERHTDDKEYDVYISYARNSEDEQFVLSTLRTVLENELGYSVCIFDRDSLPGGTITDETLSFVARSRRVLVVVSPGYATQGSQALLELKAGIDGMALSGDLRVILVQFKPVRWQGWVRELRRARVALALVQWQGDKSSELTSRFWKRLRVELPVRRLSRRAEEEEEEGNSKELMRLHSQNSTNSQTGLITDTNKNPKKVFSCAV</sequence>
<dbReference type="PRINTS" id="PR01537">
    <property type="entry name" value="INTRLKN1R1F"/>
</dbReference>
<evidence type="ECO:0000313" key="12">
    <source>
        <dbReference type="Proteomes" id="UP001153269"/>
    </source>
</evidence>
<dbReference type="InterPro" id="IPR035897">
    <property type="entry name" value="Toll_tir_struct_dom_sf"/>
</dbReference>
<feature type="domain" description="Ig-like" evidence="10">
    <location>
        <begin position="159"/>
        <end position="257"/>
    </location>
</feature>
<keyword evidence="8" id="KW-1133">Transmembrane helix</keyword>
<evidence type="ECO:0000256" key="8">
    <source>
        <dbReference type="SAM" id="Phobius"/>
    </source>
</evidence>